<evidence type="ECO:0008006" key="3">
    <source>
        <dbReference type="Google" id="ProtNLM"/>
    </source>
</evidence>
<name>A0ABN4SDB5_9BURK</name>
<dbReference type="Proteomes" id="UP000095607">
    <property type="component" value="Chromosome"/>
</dbReference>
<accession>A0ABN4SDB5</accession>
<proteinExistence type="predicted"/>
<dbReference type="EMBL" id="CP017420">
    <property type="protein sequence ID" value="AOV01293.1"/>
    <property type="molecule type" value="Genomic_DNA"/>
</dbReference>
<sequence>MGLTGITGLTAGRALTQMGAHMAFEHLEDHAVVRAPFAAQISNLHVWRVGKARYTCIVALDAPAGVDPDAVRRLLGVHEELVHVTVEVNRCIDTESHGAFFSLEQKKAQ</sequence>
<reference evidence="1 2" key="1">
    <citation type="submission" date="2016-09" db="EMBL/GenBank/DDBJ databases">
        <title>Complete genome sequence of Deltia acidovorans CM13 isolated from murine proximal colonic tissue.</title>
        <authorList>
            <person name="Saffarian A."/>
        </authorList>
    </citation>
    <scope>NUCLEOTIDE SEQUENCE [LARGE SCALE GENOMIC DNA]</scope>
    <source>
        <strain evidence="1 2">CM13</strain>
    </source>
</reference>
<gene>
    <name evidence="1" type="ORF">BI380_07920</name>
</gene>
<evidence type="ECO:0000313" key="1">
    <source>
        <dbReference type="EMBL" id="AOV01293.1"/>
    </source>
</evidence>
<keyword evidence="2" id="KW-1185">Reference proteome</keyword>
<protein>
    <recommendedName>
        <fullName evidence="3">Cation transporter</fullName>
    </recommendedName>
</protein>
<evidence type="ECO:0000313" key="2">
    <source>
        <dbReference type="Proteomes" id="UP000095607"/>
    </source>
</evidence>
<organism evidence="1 2">
    <name type="scientific">Delftia tsuruhatensis</name>
    <dbReference type="NCBI Taxonomy" id="180282"/>
    <lineage>
        <taxon>Bacteria</taxon>
        <taxon>Pseudomonadati</taxon>
        <taxon>Pseudomonadota</taxon>
        <taxon>Betaproteobacteria</taxon>
        <taxon>Burkholderiales</taxon>
        <taxon>Comamonadaceae</taxon>
        <taxon>Delftia</taxon>
    </lineage>
</organism>